<protein>
    <submittedName>
        <fullName evidence="1">Uncharacterized protein</fullName>
    </submittedName>
</protein>
<dbReference type="AlphaFoldDB" id="U3ALL0"/>
<name>U3ALL0_9VIBR</name>
<organism evidence="1 2">
    <name type="scientific">Vibrio ezurae NBRC 102218</name>
    <dbReference type="NCBI Taxonomy" id="1219080"/>
    <lineage>
        <taxon>Bacteria</taxon>
        <taxon>Pseudomonadati</taxon>
        <taxon>Pseudomonadota</taxon>
        <taxon>Gammaproteobacteria</taxon>
        <taxon>Vibrionales</taxon>
        <taxon>Vibrionaceae</taxon>
        <taxon>Vibrio</taxon>
    </lineage>
</organism>
<evidence type="ECO:0000313" key="1">
    <source>
        <dbReference type="EMBL" id="GAD80786.1"/>
    </source>
</evidence>
<dbReference type="Proteomes" id="UP000016562">
    <property type="component" value="Unassembled WGS sequence"/>
</dbReference>
<proteinExistence type="predicted"/>
<sequence length="74" mass="8699">MRDKYNTHWWINTLYDNNTPGLRSGGRGDELAFRDGQADEVWGWWHRNGATIFQTDEPVMATEFLNEAGYRKAY</sequence>
<dbReference type="EMBL" id="BATM01000042">
    <property type="protein sequence ID" value="GAD80786.1"/>
    <property type="molecule type" value="Genomic_DNA"/>
</dbReference>
<comment type="caution">
    <text evidence="1">The sequence shown here is derived from an EMBL/GenBank/DDBJ whole genome shotgun (WGS) entry which is preliminary data.</text>
</comment>
<gene>
    <name evidence="1" type="ORF">VEZ01S_42_00060</name>
</gene>
<keyword evidence="2" id="KW-1185">Reference proteome</keyword>
<evidence type="ECO:0000313" key="2">
    <source>
        <dbReference type="Proteomes" id="UP000016562"/>
    </source>
</evidence>
<accession>U3ALL0</accession>
<reference evidence="1 2" key="1">
    <citation type="submission" date="2013-09" db="EMBL/GenBank/DDBJ databases">
        <title>Whole genome shotgun sequence of Vibrio ezurae NBRC 102218.</title>
        <authorList>
            <person name="Yoshida I."/>
            <person name="Hosoyama A."/>
            <person name="Numata M."/>
            <person name="Hashimoto M."/>
            <person name="Hosoyama Y."/>
            <person name="Tsuchikane K."/>
            <person name="Noguchi M."/>
            <person name="Hirakata S."/>
            <person name="Ichikawa N."/>
            <person name="Ohji S."/>
            <person name="Yamazoe A."/>
            <person name="Fujita N."/>
        </authorList>
    </citation>
    <scope>NUCLEOTIDE SEQUENCE [LARGE SCALE GENOMIC DNA]</scope>
    <source>
        <strain evidence="1 2">NBRC 102218</strain>
    </source>
</reference>